<keyword evidence="1" id="KW-0472">Membrane</keyword>
<proteinExistence type="predicted"/>
<sequence>SLLVVLRNISISSSFAGIYGCSLVAMILPSMGLTALSLAIGVQAQPRSVTNTLIDGCSTLPGWNNETNIAGPWSFQLTGCRNGTASDGACSIDGYWATCDVKRSSEHKGIERGSITIGDSPQSAKTIFRCNGALHTLEAFVPSGAGVGAFDWHAIGIRRNSMTGEMEWGLGSKESESVEVYPQYDRRELVEEFLLGSQGQTNWVVRHSGSDVNSLDHKPFWSLRLVGLDTKRRTGEYGTQIRIDST</sequence>
<keyword evidence="1" id="KW-0812">Transmembrane</keyword>
<feature type="non-terminal residue" evidence="2">
    <location>
        <position position="246"/>
    </location>
</feature>
<evidence type="ECO:0000313" key="2">
    <source>
        <dbReference type="EMBL" id="KAJ5453945.1"/>
    </source>
</evidence>
<evidence type="ECO:0000256" key="1">
    <source>
        <dbReference type="SAM" id="Phobius"/>
    </source>
</evidence>
<keyword evidence="1" id="KW-1133">Transmembrane helix</keyword>
<feature type="transmembrane region" description="Helical" evidence="1">
    <location>
        <begin position="16"/>
        <end position="40"/>
    </location>
</feature>
<reference evidence="2" key="2">
    <citation type="journal article" date="2023" name="IMA Fungus">
        <title>Comparative genomic study of the Penicillium genus elucidates a diverse pangenome and 15 lateral gene transfer events.</title>
        <authorList>
            <person name="Petersen C."/>
            <person name="Sorensen T."/>
            <person name="Nielsen M.R."/>
            <person name="Sondergaard T.E."/>
            <person name="Sorensen J.L."/>
            <person name="Fitzpatrick D.A."/>
            <person name="Frisvad J.C."/>
            <person name="Nielsen K.L."/>
        </authorList>
    </citation>
    <scope>NUCLEOTIDE SEQUENCE</scope>
    <source>
        <strain evidence="2">IBT 16125</strain>
    </source>
</reference>
<gene>
    <name evidence="2" type="ORF">N7458_004901</name>
</gene>
<comment type="caution">
    <text evidence="2">The sequence shown here is derived from an EMBL/GenBank/DDBJ whole genome shotgun (WGS) entry which is preliminary data.</text>
</comment>
<dbReference type="GeneID" id="81598526"/>
<dbReference type="RefSeq" id="XP_056766901.1">
    <property type="nucleotide sequence ID" value="XM_056908283.1"/>
</dbReference>
<name>A0AAD6C7A4_9EURO</name>
<protein>
    <submittedName>
        <fullName evidence="2">Uncharacterized protein</fullName>
    </submittedName>
</protein>
<dbReference type="EMBL" id="JAPVEA010000005">
    <property type="protein sequence ID" value="KAJ5453945.1"/>
    <property type="molecule type" value="Genomic_DNA"/>
</dbReference>
<dbReference type="AlphaFoldDB" id="A0AAD6C7A4"/>
<accession>A0AAD6C7A4</accession>
<reference evidence="2" key="1">
    <citation type="submission" date="2022-12" db="EMBL/GenBank/DDBJ databases">
        <authorList>
            <person name="Petersen C."/>
        </authorList>
    </citation>
    <scope>NUCLEOTIDE SEQUENCE</scope>
    <source>
        <strain evidence="2">IBT 16125</strain>
    </source>
</reference>
<organism evidence="2 3">
    <name type="scientific">Penicillium daleae</name>
    <dbReference type="NCBI Taxonomy" id="63821"/>
    <lineage>
        <taxon>Eukaryota</taxon>
        <taxon>Fungi</taxon>
        <taxon>Dikarya</taxon>
        <taxon>Ascomycota</taxon>
        <taxon>Pezizomycotina</taxon>
        <taxon>Eurotiomycetes</taxon>
        <taxon>Eurotiomycetidae</taxon>
        <taxon>Eurotiales</taxon>
        <taxon>Aspergillaceae</taxon>
        <taxon>Penicillium</taxon>
    </lineage>
</organism>
<evidence type="ECO:0000313" key="3">
    <source>
        <dbReference type="Proteomes" id="UP001213681"/>
    </source>
</evidence>
<keyword evidence="3" id="KW-1185">Reference proteome</keyword>
<dbReference type="Proteomes" id="UP001213681">
    <property type="component" value="Unassembled WGS sequence"/>
</dbReference>